<protein>
    <recommendedName>
        <fullName evidence="3">2'-5' RNA ligase</fullName>
    </recommendedName>
</protein>
<evidence type="ECO:0000313" key="1">
    <source>
        <dbReference type="EMBL" id="KFL30574.1"/>
    </source>
</evidence>
<sequence length="203" mass="23276">MEIQLDFFGGKAAVEEARALDHRYYFTLVPPPALAQKMERGARMLALRHGVRKVVRAERQHVSLHIVEKGREIAGDLLDDALEIGNTIRRPGFEMAFDMVRTFGAKRSRGGVRAQYPIVLTCSNGARDAKAIYADIRQQMQRFGLSVGPRSMEPHLTIWYGPGKVPDLILRRPFRWPVRSFWLVHTLPGMRRPEYLAEWPLSR</sequence>
<dbReference type="RefSeq" id="WP_035083793.1">
    <property type="nucleotide sequence ID" value="NZ_JQGC01000012.1"/>
</dbReference>
<dbReference type="SUPFAM" id="SSF55144">
    <property type="entry name" value="LigT-like"/>
    <property type="match status" value="1"/>
</dbReference>
<reference evidence="1 2" key="1">
    <citation type="submission" date="2014-08" db="EMBL/GenBank/DDBJ databases">
        <authorList>
            <person name="Hassan Y.I."/>
            <person name="Lepp D."/>
            <person name="Zhou T."/>
        </authorList>
    </citation>
    <scope>NUCLEOTIDE SEQUENCE [LARGE SCALE GENOMIC DNA]</scope>
    <source>
        <strain evidence="1 2">IFO13584</strain>
    </source>
</reference>
<evidence type="ECO:0000313" key="2">
    <source>
        <dbReference type="Proteomes" id="UP000028981"/>
    </source>
</evidence>
<evidence type="ECO:0008006" key="3">
    <source>
        <dbReference type="Google" id="ProtNLM"/>
    </source>
</evidence>
<dbReference type="Proteomes" id="UP000028981">
    <property type="component" value="Unassembled WGS sequence"/>
</dbReference>
<dbReference type="EMBL" id="JQGC01000012">
    <property type="protein sequence ID" value="KFL30574.1"/>
    <property type="molecule type" value="Genomic_DNA"/>
</dbReference>
<organism evidence="1 2">
    <name type="scientific">Devosia riboflavina</name>
    <dbReference type="NCBI Taxonomy" id="46914"/>
    <lineage>
        <taxon>Bacteria</taxon>
        <taxon>Pseudomonadati</taxon>
        <taxon>Pseudomonadota</taxon>
        <taxon>Alphaproteobacteria</taxon>
        <taxon>Hyphomicrobiales</taxon>
        <taxon>Devosiaceae</taxon>
        <taxon>Devosia</taxon>
    </lineage>
</organism>
<accession>A0A087M121</accession>
<dbReference type="InterPro" id="IPR009097">
    <property type="entry name" value="Cyclic_Pdiesterase"/>
</dbReference>
<gene>
    <name evidence="1" type="ORF">JP75_13860</name>
</gene>
<proteinExistence type="predicted"/>
<comment type="caution">
    <text evidence="1">The sequence shown here is derived from an EMBL/GenBank/DDBJ whole genome shotgun (WGS) entry which is preliminary data.</text>
</comment>
<dbReference type="OrthoDB" id="7770344at2"/>
<dbReference type="AlphaFoldDB" id="A0A087M121"/>
<dbReference type="Gene3D" id="3.90.1140.10">
    <property type="entry name" value="Cyclic phosphodiesterase"/>
    <property type="match status" value="1"/>
</dbReference>
<name>A0A087M121_9HYPH</name>
<keyword evidence="2" id="KW-1185">Reference proteome</keyword>